<keyword evidence="2" id="KW-1185">Reference proteome</keyword>
<gene>
    <name evidence="1" type="primary">DCP2</name>
    <name evidence="1" type="ORF">H2198_008747</name>
</gene>
<organism evidence="1 2">
    <name type="scientific">Neophaeococcomyces mojaviensis</name>
    <dbReference type="NCBI Taxonomy" id="3383035"/>
    <lineage>
        <taxon>Eukaryota</taxon>
        <taxon>Fungi</taxon>
        <taxon>Dikarya</taxon>
        <taxon>Ascomycota</taxon>
        <taxon>Pezizomycotina</taxon>
        <taxon>Eurotiomycetes</taxon>
        <taxon>Chaetothyriomycetidae</taxon>
        <taxon>Chaetothyriales</taxon>
        <taxon>Chaetothyriales incertae sedis</taxon>
        <taxon>Neophaeococcomyces</taxon>
    </lineage>
</organism>
<evidence type="ECO:0000313" key="2">
    <source>
        <dbReference type="Proteomes" id="UP001172386"/>
    </source>
</evidence>
<evidence type="ECO:0000313" key="1">
    <source>
        <dbReference type="EMBL" id="KAJ9652005.1"/>
    </source>
</evidence>
<accession>A0ACC2ZX29</accession>
<dbReference type="EC" id="3.6.1.62" evidence="1"/>
<protein>
    <submittedName>
        <fullName evidence="1">mRNA-decapping enzyme subunit 2</fullName>
        <ecNumber evidence="1">3.6.1.62</ecNumber>
    </submittedName>
</protein>
<name>A0ACC2ZX29_9EURO</name>
<proteinExistence type="predicted"/>
<reference evidence="1" key="1">
    <citation type="submission" date="2022-10" db="EMBL/GenBank/DDBJ databases">
        <title>Culturing micro-colonial fungi from biological soil crusts in the Mojave desert and describing Neophaeococcomyces mojavensis, and introducing the new genera and species Taxawa tesnikishii.</title>
        <authorList>
            <person name="Kurbessoian T."/>
            <person name="Stajich J.E."/>
        </authorList>
    </citation>
    <scope>NUCLEOTIDE SEQUENCE</scope>
    <source>
        <strain evidence="1">JES_112</strain>
    </source>
</reference>
<sequence length="886" mass="96872">MQLEDWLDDLCVRFIVNIPSEELGSIERICFQIEEAQWFYEDFVRPLDPSLPSLSLKPFFLRITQRCPLFKDWPQEQMGAAFEQFLKYKNRVPVRGAIMLTDKMDEVLLVKGWKKSGTWSFPRGKINKDESDIDCAVREAWEETGFDLRAAGLVDEKRKPYPIDQTIRSQSIRLFIFRGVPRDAHFVPQTRKEISKIEWYKLSDLPTLKKKQSHQEGTISANKFYMVAPFMQHLKKYIAMERKRDKRHSSNLAVPPTAVGSTAFNGEQQHLAVLEGAMGPVSPPIPSSLPEVTPSAMLDPALLLKQQLNIPAAQSPTTTNVDSVKSNALLALLRSGSAVEMRNDPHTPLEKTAFAPQPQSPERPTPRASLLNMQSPPPTFDTHQQVHPSAPPPSALPQLSQHKMSLLQAFQLNSPPSQAAEARRNLTAPKQGLLAALMSPKATPSVPPNLPPAKSPANDLLALLQPKQLPTDAPLPNLLPGIQAPPPTGQAIATPVSVSQISPTPPPNHLLQTMLLDNALRQQGSHLYESDANTDTDIPRAAPLPTPSPKPLAHSQTQPVELPAVSESTNKALPIDKTKANLLSLLGSMPPKVAKVVEARPRAGSTAATLSGPINEPHFDAIPKVPISQEVRRDPVTTPRKLFDPKHDDPKRTSTIQVLSRQDDRNRAAKSPRTAKTKQDNNARRPVTPKEAQKPFQPQILKRPQTAEGEASEPAISLLARTTVADSETAAKTTPSVKPSLGLVSPSLDAPQPVSTQSPVDFFSPLRQPSHIHDPQREALLSLLKTPTQKPAGTDTESTPKAPVSGLQPRLSQDNVVPSPTPAQLVSPVMDGEFQQSAPRSRVSSLASTGNGLVGGPKPLEKRQTTASDKAFLMNYLKSFATQGAS</sequence>
<dbReference type="Proteomes" id="UP001172386">
    <property type="component" value="Unassembled WGS sequence"/>
</dbReference>
<keyword evidence="1" id="KW-0378">Hydrolase</keyword>
<dbReference type="EMBL" id="JAPDRQ010000223">
    <property type="protein sequence ID" value="KAJ9652005.1"/>
    <property type="molecule type" value="Genomic_DNA"/>
</dbReference>
<comment type="caution">
    <text evidence="1">The sequence shown here is derived from an EMBL/GenBank/DDBJ whole genome shotgun (WGS) entry which is preliminary data.</text>
</comment>